<reference evidence="5 6" key="1">
    <citation type="submission" date="2024-02" db="EMBL/GenBank/DDBJ databases">
        <authorList>
            <person name="Vignale AGUSTIN F."/>
            <person name="Sosa J E."/>
            <person name="Modenutti C."/>
        </authorList>
    </citation>
    <scope>NUCLEOTIDE SEQUENCE [LARGE SCALE GENOMIC DNA]</scope>
</reference>
<dbReference type="PRINTS" id="PR00368">
    <property type="entry name" value="FADPNR"/>
</dbReference>
<dbReference type="InterPro" id="IPR002218">
    <property type="entry name" value="MnmG-rel"/>
</dbReference>
<dbReference type="PANTHER" id="PTHR11806:SF0">
    <property type="entry name" value="PROTEIN MTO1 HOMOLOG, MITOCHONDRIAL"/>
    <property type="match status" value="1"/>
</dbReference>
<dbReference type="Proteomes" id="UP001642360">
    <property type="component" value="Unassembled WGS sequence"/>
</dbReference>
<name>A0ABC8UAT0_9AQUA</name>
<gene>
    <name evidence="5" type="ORF">ILEXP_LOCUS48811</name>
</gene>
<dbReference type="PANTHER" id="PTHR11806">
    <property type="entry name" value="GLUCOSE INHIBITED DIVISION PROTEIN A"/>
    <property type="match status" value="1"/>
</dbReference>
<keyword evidence="6" id="KW-1185">Reference proteome</keyword>
<sequence>MIWLWSGKPTEELYKKIEERSGEAEFGEKLPYTLFVFSSSPTSIAMRFNDFSVTASSSRDWSTLVEGADERYDVIVVGGGHAGCEAALASARLGAKTLLLTLNIDRIAWQPCNPAVGGPAKSQLVHEVDALGGEIGKAADRSGEAEFGEKLPYTLFVFSSSPTSIAMRFNEHQNLTFRPNIGRKFSLFISKLPRSFSVTGSSSRDWSTLVKGADERYDVIVVGGGHAGCEAALASARLGAKTLLLTLNIDRIAWQPCNPAVGGPAKSQLVHEVDALGGEIGKAADR</sequence>
<comment type="caution">
    <text evidence="5">The sequence shown here is derived from an EMBL/GenBank/DDBJ whole genome shotgun (WGS) entry which is preliminary data.</text>
</comment>
<dbReference type="Pfam" id="PF01134">
    <property type="entry name" value="GIDA"/>
    <property type="match status" value="2"/>
</dbReference>
<dbReference type="AlphaFoldDB" id="A0ABC8UAT0"/>
<comment type="cofactor">
    <cofactor evidence="1">
        <name>FAD</name>
        <dbReference type="ChEBI" id="CHEBI:57692"/>
    </cofactor>
</comment>
<dbReference type="PRINTS" id="PR00411">
    <property type="entry name" value="PNDRDTASEI"/>
</dbReference>
<evidence type="ECO:0000256" key="1">
    <source>
        <dbReference type="ARBA" id="ARBA00001974"/>
    </source>
</evidence>
<dbReference type="InterPro" id="IPR036188">
    <property type="entry name" value="FAD/NAD-bd_sf"/>
</dbReference>
<dbReference type="EMBL" id="CAUOFW020007347">
    <property type="protein sequence ID" value="CAK9178881.1"/>
    <property type="molecule type" value="Genomic_DNA"/>
</dbReference>
<feature type="domain" description="MnmG N-terminal" evidence="4">
    <location>
        <begin position="218"/>
        <end position="286"/>
    </location>
</feature>
<evidence type="ECO:0000313" key="6">
    <source>
        <dbReference type="Proteomes" id="UP001642360"/>
    </source>
</evidence>
<evidence type="ECO:0000313" key="5">
    <source>
        <dbReference type="EMBL" id="CAK9178881.1"/>
    </source>
</evidence>
<keyword evidence="3" id="KW-0274">FAD</keyword>
<evidence type="ECO:0000256" key="3">
    <source>
        <dbReference type="ARBA" id="ARBA00022827"/>
    </source>
</evidence>
<dbReference type="SUPFAM" id="SSF51905">
    <property type="entry name" value="FAD/NAD(P)-binding domain"/>
    <property type="match status" value="2"/>
</dbReference>
<feature type="domain" description="MnmG N-terminal" evidence="4">
    <location>
        <begin position="73"/>
        <end position="143"/>
    </location>
</feature>
<evidence type="ECO:0000256" key="2">
    <source>
        <dbReference type="ARBA" id="ARBA00022630"/>
    </source>
</evidence>
<dbReference type="InterPro" id="IPR040131">
    <property type="entry name" value="MnmG_N"/>
</dbReference>
<organism evidence="5 6">
    <name type="scientific">Ilex paraguariensis</name>
    <name type="common">yerba mate</name>
    <dbReference type="NCBI Taxonomy" id="185542"/>
    <lineage>
        <taxon>Eukaryota</taxon>
        <taxon>Viridiplantae</taxon>
        <taxon>Streptophyta</taxon>
        <taxon>Embryophyta</taxon>
        <taxon>Tracheophyta</taxon>
        <taxon>Spermatophyta</taxon>
        <taxon>Magnoliopsida</taxon>
        <taxon>eudicotyledons</taxon>
        <taxon>Gunneridae</taxon>
        <taxon>Pentapetalae</taxon>
        <taxon>asterids</taxon>
        <taxon>campanulids</taxon>
        <taxon>Aquifoliales</taxon>
        <taxon>Aquifoliaceae</taxon>
        <taxon>Ilex</taxon>
    </lineage>
</organism>
<evidence type="ECO:0000259" key="4">
    <source>
        <dbReference type="Pfam" id="PF01134"/>
    </source>
</evidence>
<dbReference type="Gene3D" id="3.50.50.60">
    <property type="entry name" value="FAD/NAD(P)-binding domain"/>
    <property type="match status" value="2"/>
</dbReference>
<accession>A0ABC8UAT0</accession>
<keyword evidence="2" id="KW-0285">Flavoprotein</keyword>
<protein>
    <recommendedName>
        <fullName evidence="4">MnmG N-terminal domain-containing protein</fullName>
    </recommendedName>
</protein>
<proteinExistence type="predicted"/>